<name>A0A379FTX4_PRORE</name>
<dbReference type="EMBL" id="UGTZ01000001">
    <property type="protein sequence ID" value="SUC32116.1"/>
    <property type="molecule type" value="Genomic_DNA"/>
</dbReference>
<accession>A0A379FTX4</accession>
<dbReference type="Proteomes" id="UP000254208">
    <property type="component" value="Unassembled WGS sequence"/>
</dbReference>
<keyword evidence="1" id="KW-0732">Signal</keyword>
<dbReference type="AlphaFoldDB" id="A0A379FTX4"/>
<protein>
    <submittedName>
        <fullName evidence="2">Uncharacterized protein</fullName>
    </submittedName>
</protein>
<evidence type="ECO:0000256" key="1">
    <source>
        <dbReference type="SAM" id="SignalP"/>
    </source>
</evidence>
<proteinExistence type="predicted"/>
<evidence type="ECO:0000313" key="3">
    <source>
        <dbReference type="Proteomes" id="UP000254208"/>
    </source>
</evidence>
<feature type="chain" id="PRO_5016722736" evidence="1">
    <location>
        <begin position="21"/>
        <end position="108"/>
    </location>
</feature>
<reference evidence="2 3" key="1">
    <citation type="submission" date="2018-06" db="EMBL/GenBank/DDBJ databases">
        <authorList>
            <consortium name="Pathogen Informatics"/>
            <person name="Doyle S."/>
        </authorList>
    </citation>
    <scope>NUCLEOTIDE SEQUENCE [LARGE SCALE GENOMIC DNA]</scope>
    <source>
        <strain evidence="2 3">NCTC11801</strain>
    </source>
</reference>
<evidence type="ECO:0000313" key="2">
    <source>
        <dbReference type="EMBL" id="SUC32116.1"/>
    </source>
</evidence>
<sequence>MKKMLALAIATALASPIALADNPPSNVGDVTYLGNIVANSPMWQWTVNDYPGGRLDAKPSEVVEVNGTYTYPLNGQAFIAASGYLPSFVGISVASGLAPHSARGISPR</sequence>
<gene>
    <name evidence="2" type="ORF">NCTC11801_03091</name>
</gene>
<feature type="signal peptide" evidence="1">
    <location>
        <begin position="1"/>
        <end position="20"/>
    </location>
</feature>
<organism evidence="2 3">
    <name type="scientific">Providencia rettgeri</name>
    <dbReference type="NCBI Taxonomy" id="587"/>
    <lineage>
        <taxon>Bacteria</taxon>
        <taxon>Pseudomonadati</taxon>
        <taxon>Pseudomonadota</taxon>
        <taxon>Gammaproteobacteria</taxon>
        <taxon>Enterobacterales</taxon>
        <taxon>Morganellaceae</taxon>
        <taxon>Providencia</taxon>
    </lineage>
</organism>